<dbReference type="EMBL" id="AWVF01000175">
    <property type="protein sequence ID" value="ERJ96229.1"/>
    <property type="molecule type" value="Genomic_DNA"/>
</dbReference>
<name>U2M396_9FIRM</name>
<comment type="caution">
    <text evidence="1">The sequence shown here is derived from an EMBL/GenBank/DDBJ whole genome shotgun (WGS) entry which is preliminary data.</text>
</comment>
<reference evidence="1 2" key="1">
    <citation type="submission" date="2013-07" db="EMBL/GenBank/DDBJ databases">
        <authorList>
            <person name="Weinstock G."/>
            <person name="Sodergren E."/>
            <person name="Wylie T."/>
            <person name="Fulton L."/>
            <person name="Fulton R."/>
            <person name="Fronick C."/>
            <person name="O'Laughlin M."/>
            <person name="Godfrey J."/>
            <person name="Miner T."/>
            <person name="Herter B."/>
            <person name="Appelbaum E."/>
            <person name="Cordes M."/>
            <person name="Lek S."/>
            <person name="Wollam A."/>
            <person name="Pepin K.H."/>
            <person name="Palsikar V.B."/>
            <person name="Mitreva M."/>
            <person name="Wilson R.K."/>
        </authorList>
    </citation>
    <scope>NUCLEOTIDE SEQUENCE [LARGE SCALE GENOMIC DNA]</scope>
    <source>
        <strain evidence="1 2">ATCC 27760</strain>
    </source>
</reference>
<dbReference type="AlphaFoldDB" id="U2M396"/>
<sequence length="43" mass="4878">MFSARCAFETSLAYFNMSMFDASNRKYRCAVRYLVSVDGGVVL</sequence>
<gene>
    <name evidence="1" type="ORF">RUMCAL_01364</name>
</gene>
<evidence type="ECO:0000313" key="1">
    <source>
        <dbReference type="EMBL" id="ERJ96229.1"/>
    </source>
</evidence>
<protein>
    <submittedName>
        <fullName evidence="1">Uncharacterized protein</fullName>
    </submittedName>
</protein>
<keyword evidence="2" id="KW-1185">Reference proteome</keyword>
<organism evidence="1 2">
    <name type="scientific">Ruminococcus callidus ATCC 27760</name>
    <dbReference type="NCBI Taxonomy" id="411473"/>
    <lineage>
        <taxon>Bacteria</taxon>
        <taxon>Bacillati</taxon>
        <taxon>Bacillota</taxon>
        <taxon>Clostridia</taxon>
        <taxon>Eubacteriales</taxon>
        <taxon>Oscillospiraceae</taxon>
        <taxon>Ruminococcus</taxon>
    </lineage>
</organism>
<accession>U2M396</accession>
<proteinExistence type="predicted"/>
<dbReference type="HOGENOM" id="CLU_3239172_0_0_9"/>
<dbReference type="Proteomes" id="UP000016662">
    <property type="component" value="Unassembled WGS sequence"/>
</dbReference>
<evidence type="ECO:0000313" key="2">
    <source>
        <dbReference type="Proteomes" id="UP000016662"/>
    </source>
</evidence>